<protein>
    <submittedName>
        <fullName evidence="3">Uncharacterized protein</fullName>
    </submittedName>
</protein>
<dbReference type="RefSeq" id="WP_377338129.1">
    <property type="nucleotide sequence ID" value="NZ_JBHLUE010000008.1"/>
</dbReference>
<feature type="region of interest" description="Disordered" evidence="1">
    <location>
        <begin position="137"/>
        <end position="206"/>
    </location>
</feature>
<proteinExistence type="predicted"/>
<keyword evidence="2" id="KW-1133">Transmembrane helix</keyword>
<evidence type="ECO:0000256" key="2">
    <source>
        <dbReference type="SAM" id="Phobius"/>
    </source>
</evidence>
<accession>A0ABV6NVL3</accession>
<feature type="compositionally biased region" description="Low complexity" evidence="1">
    <location>
        <begin position="158"/>
        <end position="167"/>
    </location>
</feature>
<keyword evidence="2" id="KW-0472">Membrane</keyword>
<dbReference type="EMBL" id="JBHLUE010000008">
    <property type="protein sequence ID" value="MFC0564824.1"/>
    <property type="molecule type" value="Genomic_DNA"/>
</dbReference>
<name>A0ABV6NVL3_9ACTN</name>
<sequence>MLVAVAALAAGLSLIRAAIDAHLLAAPSGRTVLVLAAVAPAALFLAFAALARATNRLVETRFSIVRNWALSSGGLVLFLAYLLPLKIPVALHLARAVGAILLIAGVLIADRKLRRWQAAPVPAITVLPGVAAGPQTDPVGRYGAAGMPALGDRDRPEQAQPQRPRPQVSGTQMSMEPEPTDWDASLWDPDVQQDIEHRRRRGGPTG</sequence>
<feature type="transmembrane region" description="Helical" evidence="2">
    <location>
        <begin position="65"/>
        <end position="83"/>
    </location>
</feature>
<evidence type="ECO:0000256" key="1">
    <source>
        <dbReference type="SAM" id="MobiDB-lite"/>
    </source>
</evidence>
<keyword evidence="2" id="KW-0812">Transmembrane</keyword>
<gene>
    <name evidence="3" type="ORF">ACFFHU_11850</name>
</gene>
<dbReference type="Proteomes" id="UP001589894">
    <property type="component" value="Unassembled WGS sequence"/>
</dbReference>
<keyword evidence="4" id="KW-1185">Reference proteome</keyword>
<reference evidence="3 4" key="1">
    <citation type="submission" date="2024-09" db="EMBL/GenBank/DDBJ databases">
        <authorList>
            <person name="Sun Q."/>
            <person name="Mori K."/>
        </authorList>
    </citation>
    <scope>NUCLEOTIDE SEQUENCE [LARGE SCALE GENOMIC DNA]</scope>
    <source>
        <strain evidence="3 4">TBRC 2205</strain>
    </source>
</reference>
<evidence type="ECO:0000313" key="4">
    <source>
        <dbReference type="Proteomes" id="UP001589894"/>
    </source>
</evidence>
<feature type="transmembrane region" description="Helical" evidence="2">
    <location>
        <begin position="33"/>
        <end position="53"/>
    </location>
</feature>
<evidence type="ECO:0000313" key="3">
    <source>
        <dbReference type="EMBL" id="MFC0564824.1"/>
    </source>
</evidence>
<feature type="transmembrane region" description="Helical" evidence="2">
    <location>
        <begin position="89"/>
        <end position="109"/>
    </location>
</feature>
<comment type="caution">
    <text evidence="3">The sequence shown here is derived from an EMBL/GenBank/DDBJ whole genome shotgun (WGS) entry which is preliminary data.</text>
</comment>
<organism evidence="3 4">
    <name type="scientific">Plantactinospora siamensis</name>
    <dbReference type="NCBI Taxonomy" id="555372"/>
    <lineage>
        <taxon>Bacteria</taxon>
        <taxon>Bacillati</taxon>
        <taxon>Actinomycetota</taxon>
        <taxon>Actinomycetes</taxon>
        <taxon>Micromonosporales</taxon>
        <taxon>Micromonosporaceae</taxon>
        <taxon>Plantactinospora</taxon>
    </lineage>
</organism>